<feature type="transmembrane region" description="Helical" evidence="1">
    <location>
        <begin position="12"/>
        <end position="29"/>
    </location>
</feature>
<proteinExistence type="predicted"/>
<protein>
    <submittedName>
        <fullName evidence="2">Uncharacterized protein</fullName>
    </submittedName>
</protein>
<accession>A0A0E9THE4</accession>
<sequence>MLRSLFDVDSIQIKICSLYFYYGITIFKIQKYRDLKKLITQN</sequence>
<evidence type="ECO:0000256" key="1">
    <source>
        <dbReference type="SAM" id="Phobius"/>
    </source>
</evidence>
<name>A0A0E9THE4_ANGAN</name>
<dbReference type="AlphaFoldDB" id="A0A0E9THE4"/>
<evidence type="ECO:0000313" key="2">
    <source>
        <dbReference type="EMBL" id="JAH52857.1"/>
    </source>
</evidence>
<reference evidence="2" key="2">
    <citation type="journal article" date="2015" name="Fish Shellfish Immunol.">
        <title>Early steps in the European eel (Anguilla anguilla)-Vibrio vulnificus interaction in the gills: Role of the RtxA13 toxin.</title>
        <authorList>
            <person name="Callol A."/>
            <person name="Pajuelo D."/>
            <person name="Ebbesson L."/>
            <person name="Teles M."/>
            <person name="MacKenzie S."/>
            <person name="Amaro C."/>
        </authorList>
    </citation>
    <scope>NUCLEOTIDE SEQUENCE</scope>
</reference>
<keyword evidence="1" id="KW-1133">Transmembrane helix</keyword>
<keyword evidence="1" id="KW-0812">Transmembrane</keyword>
<dbReference type="EMBL" id="GBXM01055720">
    <property type="protein sequence ID" value="JAH52857.1"/>
    <property type="molecule type" value="Transcribed_RNA"/>
</dbReference>
<reference evidence="2" key="1">
    <citation type="submission" date="2014-11" db="EMBL/GenBank/DDBJ databases">
        <authorList>
            <person name="Amaro Gonzalez C."/>
        </authorList>
    </citation>
    <scope>NUCLEOTIDE SEQUENCE</scope>
</reference>
<keyword evidence="1" id="KW-0472">Membrane</keyword>
<organism evidence="2">
    <name type="scientific">Anguilla anguilla</name>
    <name type="common">European freshwater eel</name>
    <name type="synonym">Muraena anguilla</name>
    <dbReference type="NCBI Taxonomy" id="7936"/>
    <lineage>
        <taxon>Eukaryota</taxon>
        <taxon>Metazoa</taxon>
        <taxon>Chordata</taxon>
        <taxon>Craniata</taxon>
        <taxon>Vertebrata</taxon>
        <taxon>Euteleostomi</taxon>
        <taxon>Actinopterygii</taxon>
        <taxon>Neopterygii</taxon>
        <taxon>Teleostei</taxon>
        <taxon>Anguilliformes</taxon>
        <taxon>Anguillidae</taxon>
        <taxon>Anguilla</taxon>
    </lineage>
</organism>